<keyword evidence="2" id="KW-1185">Reference proteome</keyword>
<name>A0A9W4WQE5_9GLOM</name>
<feature type="non-terminal residue" evidence="1">
    <location>
        <position position="1"/>
    </location>
</feature>
<dbReference type="AlphaFoldDB" id="A0A9W4WQE5"/>
<accession>A0A9W4WQE5</accession>
<dbReference type="Proteomes" id="UP001153678">
    <property type="component" value="Unassembled WGS sequence"/>
</dbReference>
<evidence type="ECO:0000313" key="1">
    <source>
        <dbReference type="EMBL" id="CAI2171003.1"/>
    </source>
</evidence>
<evidence type="ECO:0000313" key="2">
    <source>
        <dbReference type="Proteomes" id="UP001153678"/>
    </source>
</evidence>
<sequence length="47" mass="5274">NSNLIDIERSILGEKDINEPSVLVDSIEQGHSLEIFSNNKQSFICNI</sequence>
<gene>
    <name evidence="1" type="ORF">FWILDA_LOCUS4865</name>
</gene>
<comment type="caution">
    <text evidence="1">The sequence shown here is derived from an EMBL/GenBank/DDBJ whole genome shotgun (WGS) entry which is preliminary data.</text>
</comment>
<dbReference type="EMBL" id="CAMKVN010000768">
    <property type="protein sequence ID" value="CAI2171003.1"/>
    <property type="molecule type" value="Genomic_DNA"/>
</dbReference>
<organism evidence="1 2">
    <name type="scientific">Funneliformis geosporum</name>
    <dbReference type="NCBI Taxonomy" id="1117311"/>
    <lineage>
        <taxon>Eukaryota</taxon>
        <taxon>Fungi</taxon>
        <taxon>Fungi incertae sedis</taxon>
        <taxon>Mucoromycota</taxon>
        <taxon>Glomeromycotina</taxon>
        <taxon>Glomeromycetes</taxon>
        <taxon>Glomerales</taxon>
        <taxon>Glomeraceae</taxon>
        <taxon>Funneliformis</taxon>
    </lineage>
</organism>
<proteinExistence type="predicted"/>
<protein>
    <submittedName>
        <fullName evidence="1">4978_t:CDS:1</fullName>
    </submittedName>
</protein>
<reference evidence="1" key="1">
    <citation type="submission" date="2022-08" db="EMBL/GenBank/DDBJ databases">
        <authorList>
            <person name="Kallberg Y."/>
            <person name="Tangrot J."/>
            <person name="Rosling A."/>
        </authorList>
    </citation>
    <scope>NUCLEOTIDE SEQUENCE</scope>
    <source>
        <strain evidence="1">Wild A</strain>
    </source>
</reference>